<evidence type="ECO:0000313" key="16">
    <source>
        <dbReference type="EMBL" id="MDK2123583.1"/>
    </source>
</evidence>
<dbReference type="PRINTS" id="PR00931">
    <property type="entry name" value="MICOLLPTASE"/>
</dbReference>
<comment type="subcellular location">
    <subcellularLocation>
        <location evidence="3">Secreted</location>
    </subcellularLocation>
</comment>
<sequence>MQATFSPQSIARIFAIATFLSGAAHADMALPKNARIKPRPEITSHAEDHAQEHAGNVFQRQREQMAFTASKCSPDALTAYRGAQLVEKVKTSDCSRALFNVSAATANYLFSEEQMMTMASEFRNLARNYDGSNSDNILDIQEYLRAGYYYRATNNPQGNATFSETLKLEIRAGLDRLFASYGSRAVTWQNGDVMQSAYKLISHTKDYGYFMPTLKAKLNDARGEFVQKNGTAAAIYELLRLFDGLYYYDKAGTAALRRDTSYLYAANDFYNANSKLIGTQNEYVLSAAMGVIAGMLEFPELKTHARPLVRKALSETALFGRGESIWLYAARKIKENDGDNCNYYGTCNAKEKWEAAVLTSSRQCSPTIKIKSQGYSQSDLALACQLLEDEHKLFGYSLFGNKDPRNNNAIPTKYDGGLEVIAFKSKSEYSKYGGAIYAIDTNNGGITMEGDPSQPGNIQRFYAYHKDGQPLIWNLKHEFIHYLDNIYNIENYGKAYWSGQPIVWWMEGIAEYFSHENDYPEAIAAARLKTYPLSTIFRNTYEMADYQSRAYNWGYLAMRFMFERHRDDVELMAQHMRVGKYDEYGKVLFEKIGTRYDNEFYSWLGTVENGGSFAGARYAGGRNNGKGAGNGNSGGGSTGGSSGGGSGGSSGNTTFDAKKQYFNNDQTQLNGKSYTLIVLVDGVQAGNYGLYGSTVAPGGSTFRSTDGRVMAYWITSEAGKGGTGGNTTPSSVKAFDAYSQYRHGDQASFSGKIYAFNVRVDGTISNSYGLYGGSCSPDLCGAGTPFRTSDGRVSAYWQEVGGTGSSGSNSGGSKPASSFSEYHQYWNGSTATLDGRSYSLSVWVDGKSVSDYGLYGGSCHPARCTESRPWVSTDGRAKAYWR</sequence>
<dbReference type="Pfam" id="PF01752">
    <property type="entry name" value="Peptidase_M9"/>
    <property type="match status" value="1"/>
</dbReference>
<evidence type="ECO:0000256" key="4">
    <source>
        <dbReference type="ARBA" id="ARBA00012653"/>
    </source>
</evidence>
<keyword evidence="12" id="KW-0865">Zymogen</keyword>
<comment type="catalytic activity">
    <reaction evidence="1">
        <text>Digestion of native collagen in the triple helical region at Xaa-|-Gly bonds. With synthetic peptides, a preference is shown for Gly at P3 and P1', Pro and Ala at P2 and P2', and hydroxyproline, Ala or Arg at P3'.</text>
        <dbReference type="EC" id="3.4.24.3"/>
    </reaction>
</comment>
<dbReference type="Gene3D" id="1.10.390.20">
    <property type="match status" value="1"/>
</dbReference>
<dbReference type="GO" id="GO:0004222">
    <property type="term" value="F:metalloendopeptidase activity"/>
    <property type="evidence" value="ECO:0007669"/>
    <property type="project" value="UniProtKB-EC"/>
</dbReference>
<dbReference type="EMBL" id="JARRAF010000005">
    <property type="protein sequence ID" value="MDK2123583.1"/>
    <property type="molecule type" value="Genomic_DNA"/>
</dbReference>
<keyword evidence="9 16" id="KW-0378">Hydrolase</keyword>
<comment type="caution">
    <text evidence="16">The sequence shown here is derived from an EMBL/GenBank/DDBJ whole genome shotgun (WGS) entry which is preliminary data.</text>
</comment>
<evidence type="ECO:0000256" key="6">
    <source>
        <dbReference type="ARBA" id="ARBA00022670"/>
    </source>
</evidence>
<evidence type="ECO:0000256" key="7">
    <source>
        <dbReference type="ARBA" id="ARBA00022723"/>
    </source>
</evidence>
<evidence type="ECO:0000259" key="15">
    <source>
        <dbReference type="Pfam" id="PF08453"/>
    </source>
</evidence>
<keyword evidence="5" id="KW-0964">Secreted</keyword>
<dbReference type="InterPro" id="IPR002169">
    <property type="entry name" value="Peptidase_M9A/M9B"/>
</dbReference>
<evidence type="ECO:0000256" key="13">
    <source>
        <dbReference type="SAM" id="MobiDB-lite"/>
    </source>
</evidence>
<comment type="cofactor">
    <cofactor evidence="2">
        <name>Zn(2+)</name>
        <dbReference type="ChEBI" id="CHEBI:29105"/>
    </cofactor>
</comment>
<evidence type="ECO:0000256" key="3">
    <source>
        <dbReference type="ARBA" id="ARBA00004613"/>
    </source>
</evidence>
<feature type="signal peptide" evidence="14">
    <location>
        <begin position="1"/>
        <end position="26"/>
    </location>
</feature>
<dbReference type="EC" id="3.4.24.3" evidence="4"/>
<dbReference type="Proteomes" id="UP001172778">
    <property type="component" value="Unassembled WGS sequence"/>
</dbReference>
<feature type="domain" description="Peptidase M9 collagenase N-terminal" evidence="15">
    <location>
        <begin position="72"/>
        <end position="244"/>
    </location>
</feature>
<evidence type="ECO:0000256" key="5">
    <source>
        <dbReference type="ARBA" id="ARBA00022525"/>
    </source>
</evidence>
<keyword evidence="6" id="KW-0645">Protease</keyword>
<evidence type="ECO:0000256" key="14">
    <source>
        <dbReference type="SAM" id="SignalP"/>
    </source>
</evidence>
<keyword evidence="8 14" id="KW-0732">Signal</keyword>
<evidence type="ECO:0000256" key="8">
    <source>
        <dbReference type="ARBA" id="ARBA00022729"/>
    </source>
</evidence>
<protein>
    <recommendedName>
        <fullName evidence="4">microbial collagenase</fullName>
        <ecNumber evidence="4">3.4.24.3</ecNumber>
    </recommendedName>
</protein>
<dbReference type="Gene3D" id="3.40.30.160">
    <property type="entry name" value="Collagenase ColT, N-terminal domain"/>
    <property type="match status" value="1"/>
</dbReference>
<keyword evidence="17" id="KW-1185">Reference proteome</keyword>
<evidence type="ECO:0000256" key="12">
    <source>
        <dbReference type="ARBA" id="ARBA00023145"/>
    </source>
</evidence>
<accession>A0ABT7DU39</accession>
<keyword evidence="10" id="KW-0862">Zinc</keyword>
<feature type="chain" id="PRO_5046233818" description="microbial collagenase" evidence="14">
    <location>
        <begin position="27"/>
        <end position="882"/>
    </location>
</feature>
<keyword evidence="11" id="KW-0482">Metalloprotease</keyword>
<organism evidence="16 17">
    <name type="scientific">Parachitinimonas caeni</name>
    <dbReference type="NCBI Taxonomy" id="3031301"/>
    <lineage>
        <taxon>Bacteria</taxon>
        <taxon>Pseudomonadati</taxon>
        <taxon>Pseudomonadota</taxon>
        <taxon>Betaproteobacteria</taxon>
        <taxon>Neisseriales</taxon>
        <taxon>Chitinibacteraceae</taxon>
        <taxon>Parachitinimonas</taxon>
    </lineage>
</organism>
<evidence type="ECO:0000256" key="2">
    <source>
        <dbReference type="ARBA" id="ARBA00001947"/>
    </source>
</evidence>
<evidence type="ECO:0000313" key="17">
    <source>
        <dbReference type="Proteomes" id="UP001172778"/>
    </source>
</evidence>
<dbReference type="Pfam" id="PF08453">
    <property type="entry name" value="Peptidase_M9_N"/>
    <property type="match status" value="1"/>
</dbReference>
<reference evidence="16" key="1">
    <citation type="submission" date="2023-03" db="EMBL/GenBank/DDBJ databases">
        <title>Chitinimonas shenzhenensis gen. nov., sp. nov., a novel member of family Burkholderiaceae isolated from activated sludge collected in Shen Zhen, China.</title>
        <authorList>
            <person name="Wang X."/>
        </authorList>
    </citation>
    <scope>NUCLEOTIDE SEQUENCE</scope>
    <source>
        <strain evidence="16">DQS-5</strain>
    </source>
</reference>
<gene>
    <name evidence="16" type="ORF">PZA18_05925</name>
</gene>
<keyword evidence="7" id="KW-0479">Metal-binding</keyword>
<feature type="region of interest" description="Disordered" evidence="13">
    <location>
        <begin position="628"/>
        <end position="650"/>
    </location>
</feature>
<dbReference type="RefSeq" id="WP_284099883.1">
    <property type="nucleotide sequence ID" value="NZ_JARRAF010000005.1"/>
</dbReference>
<evidence type="ECO:0000256" key="11">
    <source>
        <dbReference type="ARBA" id="ARBA00023049"/>
    </source>
</evidence>
<proteinExistence type="predicted"/>
<evidence type="ECO:0000256" key="10">
    <source>
        <dbReference type="ARBA" id="ARBA00022833"/>
    </source>
</evidence>
<evidence type="ECO:0000256" key="1">
    <source>
        <dbReference type="ARBA" id="ARBA00000424"/>
    </source>
</evidence>
<name>A0ABT7DU39_9NEIS</name>
<evidence type="ECO:0000256" key="9">
    <source>
        <dbReference type="ARBA" id="ARBA00022801"/>
    </source>
</evidence>
<dbReference type="InterPro" id="IPR013661">
    <property type="entry name" value="Peptidase_M9_N_dom"/>
</dbReference>